<dbReference type="RefSeq" id="WP_143657975.1">
    <property type="nucleotide sequence ID" value="NZ_MWQN01000001.1"/>
</dbReference>
<organism evidence="1 2">
    <name type="scientific">Embleya scabrispora</name>
    <dbReference type="NCBI Taxonomy" id="159449"/>
    <lineage>
        <taxon>Bacteria</taxon>
        <taxon>Bacillati</taxon>
        <taxon>Actinomycetota</taxon>
        <taxon>Actinomycetes</taxon>
        <taxon>Kitasatosporales</taxon>
        <taxon>Streptomycetaceae</taxon>
        <taxon>Embleya</taxon>
    </lineage>
</organism>
<evidence type="ECO:0000313" key="1">
    <source>
        <dbReference type="EMBL" id="OPC82122.1"/>
    </source>
</evidence>
<accession>A0A1T3NZH9</accession>
<keyword evidence="2" id="KW-1185">Reference proteome</keyword>
<dbReference type="OrthoDB" id="4350963at2"/>
<protein>
    <submittedName>
        <fullName evidence="1">Uncharacterized protein</fullName>
    </submittedName>
</protein>
<sequence>MGGHTRYGWVHSTSTWDSFNTCSLNGPALGQPYGNVNRAELAIGFGYSTNWSLTTAPTSGAVYIKDFGGQTCLTNNGNGKPLSVVTCTPGNPAQQWRVP</sequence>
<gene>
    <name evidence="1" type="ORF">B4N89_15285</name>
</gene>
<proteinExistence type="predicted"/>
<evidence type="ECO:0000313" key="2">
    <source>
        <dbReference type="Proteomes" id="UP000190037"/>
    </source>
</evidence>
<reference evidence="1 2" key="1">
    <citation type="submission" date="2017-03" db="EMBL/GenBank/DDBJ databases">
        <title>Draft genome sequence of Streptomyces scabrisporus NF3, endophyte isolated from Amphipterygium adstringens.</title>
        <authorList>
            <person name="Vazquez M."/>
            <person name="Ceapa C.D."/>
            <person name="Rodriguez Luna D."/>
            <person name="Sanchez Esquivel S."/>
        </authorList>
    </citation>
    <scope>NUCLEOTIDE SEQUENCE [LARGE SCALE GENOMIC DNA]</scope>
    <source>
        <strain evidence="1 2">NF3</strain>
    </source>
</reference>
<dbReference type="EMBL" id="MWQN01000001">
    <property type="protein sequence ID" value="OPC82122.1"/>
    <property type="molecule type" value="Genomic_DNA"/>
</dbReference>
<dbReference type="SUPFAM" id="SSF50370">
    <property type="entry name" value="Ricin B-like lectins"/>
    <property type="match status" value="1"/>
</dbReference>
<dbReference type="PROSITE" id="PS50231">
    <property type="entry name" value="RICIN_B_LECTIN"/>
    <property type="match status" value="1"/>
</dbReference>
<dbReference type="Gene3D" id="2.80.10.50">
    <property type="match status" value="1"/>
</dbReference>
<dbReference type="STRING" id="159449.B4N89_15285"/>
<comment type="caution">
    <text evidence="1">The sequence shown here is derived from an EMBL/GenBank/DDBJ whole genome shotgun (WGS) entry which is preliminary data.</text>
</comment>
<dbReference type="Proteomes" id="UP000190037">
    <property type="component" value="Unassembled WGS sequence"/>
</dbReference>
<name>A0A1T3NZH9_9ACTN</name>
<dbReference type="InterPro" id="IPR035992">
    <property type="entry name" value="Ricin_B-like_lectins"/>
</dbReference>
<dbReference type="AlphaFoldDB" id="A0A1T3NZH9"/>